<dbReference type="PANTHER" id="PTHR12756">
    <property type="entry name" value="CYTOSOLIC CARBOXYPEPTIDASE"/>
    <property type="match status" value="1"/>
</dbReference>
<dbReference type="EMBL" id="CH991544">
    <property type="protein sequence ID" value="EDQ91746.1"/>
    <property type="molecule type" value="Genomic_DNA"/>
</dbReference>
<proteinExistence type="inferred from homology"/>
<comment type="similarity">
    <text evidence="2 3">Belongs to the peptidase M14 family.</text>
</comment>
<comment type="caution">
    <text evidence="3">Lacks conserved residue(s) required for the propagation of feature annotation.</text>
</comment>
<protein>
    <recommendedName>
        <fullName evidence="4">Peptidase M14 domain-containing protein</fullName>
    </recommendedName>
</protein>
<dbReference type="MEROPS" id="M14.A36"/>
<dbReference type="KEGG" id="mbr:MONBRDRAFT_2908"/>
<dbReference type="GO" id="GO:0008270">
    <property type="term" value="F:zinc ion binding"/>
    <property type="evidence" value="ECO:0007669"/>
    <property type="project" value="InterPro"/>
</dbReference>
<evidence type="ECO:0000256" key="1">
    <source>
        <dbReference type="ARBA" id="ARBA00001947"/>
    </source>
</evidence>
<accession>A9USA2</accession>
<evidence type="ECO:0000256" key="3">
    <source>
        <dbReference type="PROSITE-ProRule" id="PRU01379"/>
    </source>
</evidence>
<dbReference type="GO" id="GO:0004181">
    <property type="term" value="F:metallocarboxypeptidase activity"/>
    <property type="evidence" value="ECO:0007669"/>
    <property type="project" value="InterPro"/>
</dbReference>
<evidence type="ECO:0000259" key="4">
    <source>
        <dbReference type="PROSITE" id="PS52035"/>
    </source>
</evidence>
<dbReference type="AlphaFoldDB" id="A9USA2"/>
<organism evidence="5 6">
    <name type="scientific">Monosiga brevicollis</name>
    <name type="common">Choanoflagellate</name>
    <dbReference type="NCBI Taxonomy" id="81824"/>
    <lineage>
        <taxon>Eukaryota</taxon>
        <taxon>Choanoflagellata</taxon>
        <taxon>Craspedida</taxon>
        <taxon>Salpingoecidae</taxon>
        <taxon>Monosiga</taxon>
    </lineage>
</organism>
<dbReference type="PANTHER" id="PTHR12756:SF11">
    <property type="entry name" value="CYTOSOLIC CARBOXYPEPTIDASE 1"/>
    <property type="match status" value="1"/>
</dbReference>
<evidence type="ECO:0000313" key="5">
    <source>
        <dbReference type="EMBL" id="EDQ91746.1"/>
    </source>
</evidence>
<dbReference type="InParanoid" id="A9USA2"/>
<dbReference type="SUPFAM" id="SSF53187">
    <property type="entry name" value="Zn-dependent exopeptidases"/>
    <property type="match status" value="1"/>
</dbReference>
<dbReference type="RefSeq" id="XP_001743032.1">
    <property type="nucleotide sequence ID" value="XM_001742980.1"/>
</dbReference>
<dbReference type="eggNOG" id="KOG3641">
    <property type="taxonomic scope" value="Eukaryota"/>
</dbReference>
<sequence>WRRMGSRVGYFKNLHRRSGGSESHFYSLTFTLELPTAEPCFVAYHYPYTQSFLRSRLHALLKERPPWCHRGLLCSSALGNLCELLTITDTSPDAVAKRPIRHRPVLVFSARVHPGETNSSWIMDGSFDPLLVSAESDLAAELRRRFVFKIVPMLNPDGVVLGNLRCALAGCDLNRQWAEPSSTLHPTVFALKALIQR</sequence>
<dbReference type="Pfam" id="PF00246">
    <property type="entry name" value="Peptidase_M14"/>
    <property type="match status" value="1"/>
</dbReference>
<feature type="non-terminal residue" evidence="5">
    <location>
        <position position="1"/>
    </location>
</feature>
<dbReference type="GeneID" id="5888648"/>
<dbReference type="InterPro" id="IPR000834">
    <property type="entry name" value="Peptidase_M14"/>
</dbReference>
<evidence type="ECO:0000256" key="2">
    <source>
        <dbReference type="ARBA" id="ARBA00005988"/>
    </source>
</evidence>
<feature type="domain" description="Peptidase M14" evidence="4">
    <location>
        <begin position="44"/>
        <end position="197"/>
    </location>
</feature>
<dbReference type="PROSITE" id="PS52035">
    <property type="entry name" value="PEPTIDASE_M14"/>
    <property type="match status" value="1"/>
</dbReference>
<dbReference type="GO" id="GO:0006508">
    <property type="term" value="P:proteolysis"/>
    <property type="evidence" value="ECO:0007669"/>
    <property type="project" value="InterPro"/>
</dbReference>
<reference evidence="5 6" key="1">
    <citation type="journal article" date="2008" name="Nature">
        <title>The genome of the choanoflagellate Monosiga brevicollis and the origin of metazoans.</title>
        <authorList>
            <consortium name="JGI Sequencing"/>
            <person name="King N."/>
            <person name="Westbrook M.J."/>
            <person name="Young S.L."/>
            <person name="Kuo A."/>
            <person name="Abedin M."/>
            <person name="Chapman J."/>
            <person name="Fairclough S."/>
            <person name="Hellsten U."/>
            <person name="Isogai Y."/>
            <person name="Letunic I."/>
            <person name="Marr M."/>
            <person name="Pincus D."/>
            <person name="Putnam N."/>
            <person name="Rokas A."/>
            <person name="Wright K.J."/>
            <person name="Zuzow R."/>
            <person name="Dirks W."/>
            <person name="Good M."/>
            <person name="Goodstein D."/>
            <person name="Lemons D."/>
            <person name="Li W."/>
            <person name="Lyons J.B."/>
            <person name="Morris A."/>
            <person name="Nichols S."/>
            <person name="Richter D.J."/>
            <person name="Salamov A."/>
            <person name="Bork P."/>
            <person name="Lim W.A."/>
            <person name="Manning G."/>
            <person name="Miller W.T."/>
            <person name="McGinnis W."/>
            <person name="Shapiro H."/>
            <person name="Tjian R."/>
            <person name="Grigoriev I.V."/>
            <person name="Rokhsar D."/>
        </authorList>
    </citation>
    <scope>NUCLEOTIDE SEQUENCE [LARGE SCALE GENOMIC DNA]</scope>
    <source>
        <strain evidence="6">MX1 / ATCC 50154</strain>
    </source>
</reference>
<keyword evidence="6" id="KW-1185">Reference proteome</keyword>
<name>A9USA2_MONBE</name>
<feature type="non-terminal residue" evidence="5">
    <location>
        <position position="197"/>
    </location>
</feature>
<dbReference type="InterPro" id="IPR050821">
    <property type="entry name" value="Cytosolic_carboxypeptidase"/>
</dbReference>
<dbReference type="Proteomes" id="UP000001357">
    <property type="component" value="Unassembled WGS sequence"/>
</dbReference>
<dbReference type="Gene3D" id="3.40.630.10">
    <property type="entry name" value="Zn peptidases"/>
    <property type="match status" value="1"/>
</dbReference>
<dbReference type="OMA" id="YSETWAR"/>
<evidence type="ECO:0000313" key="6">
    <source>
        <dbReference type="Proteomes" id="UP000001357"/>
    </source>
</evidence>
<gene>
    <name evidence="5" type="ORF">MONBRDRAFT_2908</name>
</gene>
<comment type="cofactor">
    <cofactor evidence="1">
        <name>Zn(2+)</name>
        <dbReference type="ChEBI" id="CHEBI:29105"/>
    </cofactor>
</comment>